<gene>
    <name evidence="1" type="ORF">USDA257_c38240</name>
</gene>
<dbReference type="HOGENOM" id="CLU_1980088_0_0_5"/>
<protein>
    <submittedName>
        <fullName evidence="1">Uncharacterized protein</fullName>
    </submittedName>
</protein>
<reference evidence="1 2" key="1">
    <citation type="journal article" date="2012" name="J. Bacteriol.">
        <title>Complete genome sequence of the broad-host-range strain Sinorhizobium fredii USDA257.</title>
        <authorList>
            <person name="Schuldes J."/>
            <person name="Rodriguez Orbegoso M."/>
            <person name="Schmeisser C."/>
            <person name="Krishnan H.B."/>
            <person name="Daniel R."/>
            <person name="Streit W.R."/>
        </authorList>
    </citation>
    <scope>NUCLEOTIDE SEQUENCE [LARGE SCALE GENOMIC DNA]</scope>
    <source>
        <strain evidence="1 2">USDA 257</strain>
    </source>
</reference>
<dbReference type="AlphaFoldDB" id="I3X913"/>
<accession>I3X913</accession>
<name>I3X913_SINF2</name>
<evidence type="ECO:0000313" key="2">
    <source>
        <dbReference type="Proteomes" id="UP000006180"/>
    </source>
</evidence>
<dbReference type="PATRIC" id="fig|1185652.3.peg.3969"/>
<dbReference type="eggNOG" id="ENOG50312XH">
    <property type="taxonomic scope" value="Bacteria"/>
</dbReference>
<organism evidence="1 2">
    <name type="scientific">Sinorhizobium fredii (strain USDA 257)</name>
    <dbReference type="NCBI Taxonomy" id="1185652"/>
    <lineage>
        <taxon>Bacteria</taxon>
        <taxon>Pseudomonadati</taxon>
        <taxon>Pseudomonadota</taxon>
        <taxon>Alphaproteobacteria</taxon>
        <taxon>Hyphomicrobiales</taxon>
        <taxon>Rhizobiaceae</taxon>
        <taxon>Sinorhizobium/Ensifer group</taxon>
        <taxon>Sinorhizobium</taxon>
    </lineage>
</organism>
<dbReference type="RefSeq" id="WP_014764504.1">
    <property type="nucleotide sequence ID" value="NC_018000.1"/>
</dbReference>
<dbReference type="EMBL" id="CP003563">
    <property type="protein sequence ID" value="AFL52369.1"/>
    <property type="molecule type" value="Genomic_DNA"/>
</dbReference>
<sequence>MSQNAYACVFESRLMENSELRNWFTRQRSRTFTYQETVLQCVVALAYVDRRRPTVRELWHELLVLIDEDARMMPERSPMRRPSYSTFRNRIADLPREAVWMTRNGRRPTSFAASAMRFQSAVPEAI</sequence>
<dbReference type="Proteomes" id="UP000006180">
    <property type="component" value="Chromosome"/>
</dbReference>
<proteinExistence type="predicted"/>
<evidence type="ECO:0000313" key="1">
    <source>
        <dbReference type="EMBL" id="AFL52369.1"/>
    </source>
</evidence>
<dbReference type="KEGG" id="sfd:USDA257_c38240"/>
<dbReference type="STRING" id="1185652.USDA257_c38240"/>